<gene>
    <name evidence="1" type="ORF">ADIMK_2471</name>
</gene>
<dbReference type="Proteomes" id="UP000028252">
    <property type="component" value="Unassembled WGS sequence"/>
</dbReference>
<evidence type="ECO:0000313" key="2">
    <source>
        <dbReference type="Proteomes" id="UP000028252"/>
    </source>
</evidence>
<accession>A0A081FY29</accession>
<comment type="caution">
    <text evidence="1">The sequence shown here is derived from an EMBL/GenBank/DDBJ whole genome shotgun (WGS) entry which is preliminary data.</text>
</comment>
<organism evidence="1 2">
    <name type="scientific">Marinobacterium lacunae</name>
    <dbReference type="NCBI Taxonomy" id="1232683"/>
    <lineage>
        <taxon>Bacteria</taxon>
        <taxon>Pseudomonadati</taxon>
        <taxon>Pseudomonadota</taxon>
        <taxon>Gammaproteobacteria</taxon>
        <taxon>Oceanospirillales</taxon>
        <taxon>Oceanospirillaceae</taxon>
        <taxon>Marinobacterium</taxon>
    </lineage>
</organism>
<name>A0A081FY29_9GAMM</name>
<evidence type="ECO:0000313" key="1">
    <source>
        <dbReference type="EMBL" id="KEA63434.1"/>
    </source>
</evidence>
<dbReference type="PATRIC" id="fig|1232683.4.peg.2424"/>
<dbReference type="AlphaFoldDB" id="A0A081FY29"/>
<reference evidence="1 2" key="1">
    <citation type="submission" date="2014-04" db="EMBL/GenBank/DDBJ databases">
        <title>Marinobacterium kochiensis sp. nov., isolated from sediment sample collected from Kochi backwaters in Kerala, India.</title>
        <authorList>
            <person name="Singh A."/>
            <person name="Pinnaka A.K."/>
        </authorList>
    </citation>
    <scope>NUCLEOTIDE SEQUENCE [LARGE SCALE GENOMIC DNA]</scope>
    <source>
        <strain evidence="1 2">AK27</strain>
    </source>
</reference>
<protein>
    <submittedName>
        <fullName evidence="1">Uncharacterized protein</fullName>
    </submittedName>
</protein>
<sequence length="37" mass="4291">MRVLSWSQGVATLGNAFDDLKYVKQEVEKMCDWLDTL</sequence>
<proteinExistence type="predicted"/>
<dbReference type="EMBL" id="JMQN01000038">
    <property type="protein sequence ID" value="KEA63434.1"/>
    <property type="molecule type" value="Genomic_DNA"/>
</dbReference>
<keyword evidence="2" id="KW-1185">Reference proteome</keyword>